<name>A0A735JRK1_SALEB</name>
<sequence length="66" mass="7513">MFPQIPDKEKLLTTSEAKTLLQISSRTLRRYAAAGKLREVRLSSRAFRYPLCDVRLLMTATQGDAQ</sequence>
<dbReference type="SUPFAM" id="SSF46955">
    <property type="entry name" value="Putative DNA-binding domain"/>
    <property type="match status" value="1"/>
</dbReference>
<dbReference type="Gene3D" id="1.10.1660.10">
    <property type="match status" value="1"/>
</dbReference>
<protein>
    <submittedName>
        <fullName evidence="2">Helix-turn-helix domain-containing protein</fullName>
    </submittedName>
</protein>
<feature type="domain" description="Helix-turn-helix" evidence="1">
    <location>
        <begin position="11"/>
        <end position="54"/>
    </location>
</feature>
<dbReference type="EMBL" id="DAASTR010000032">
    <property type="protein sequence ID" value="HAE6983192.1"/>
    <property type="molecule type" value="Genomic_DNA"/>
</dbReference>
<evidence type="ECO:0000259" key="1">
    <source>
        <dbReference type="Pfam" id="PF12728"/>
    </source>
</evidence>
<dbReference type="InterPro" id="IPR041657">
    <property type="entry name" value="HTH_17"/>
</dbReference>
<gene>
    <name evidence="2" type="ORF">GNC22_003386</name>
</gene>
<organism evidence="2">
    <name type="scientific">Salmonella paratyphi B</name>
    <name type="common">Salmonella enterica subsp. enterica serovar Paratyphi B</name>
    <dbReference type="NCBI Taxonomy" id="57045"/>
    <lineage>
        <taxon>Bacteria</taxon>
        <taxon>Pseudomonadati</taxon>
        <taxon>Pseudomonadota</taxon>
        <taxon>Gammaproteobacteria</taxon>
        <taxon>Enterobacterales</taxon>
        <taxon>Enterobacteriaceae</taxon>
        <taxon>Salmonella</taxon>
    </lineage>
</organism>
<comment type="caution">
    <text evidence="2">The sequence shown here is derived from an EMBL/GenBank/DDBJ whole genome shotgun (WGS) entry which is preliminary data.</text>
</comment>
<accession>A0A735JRK1</accession>
<dbReference type="Pfam" id="PF12728">
    <property type="entry name" value="HTH_17"/>
    <property type="match status" value="1"/>
</dbReference>
<reference evidence="2" key="2">
    <citation type="submission" date="2018-07" db="EMBL/GenBank/DDBJ databases">
        <authorList>
            <consortium name="NCBI Pathogen Detection Project"/>
        </authorList>
    </citation>
    <scope>NUCLEOTIDE SEQUENCE</scope>
    <source>
        <strain evidence="2">DMS 52/76</strain>
    </source>
</reference>
<reference evidence="2" key="1">
    <citation type="journal article" date="2018" name="Genome Biol.">
        <title>SKESA: strategic k-mer extension for scrupulous assemblies.</title>
        <authorList>
            <person name="Souvorov A."/>
            <person name="Agarwala R."/>
            <person name="Lipman D.J."/>
        </authorList>
    </citation>
    <scope>NUCLEOTIDE SEQUENCE</scope>
    <source>
        <strain evidence="2">DMS 52/76</strain>
    </source>
</reference>
<dbReference type="AlphaFoldDB" id="A0A735JRK1"/>
<proteinExistence type="predicted"/>
<dbReference type="InterPro" id="IPR009061">
    <property type="entry name" value="DNA-bd_dom_put_sf"/>
</dbReference>
<evidence type="ECO:0000313" key="2">
    <source>
        <dbReference type="EMBL" id="HAE6983192.1"/>
    </source>
</evidence>